<feature type="region of interest" description="Disordered" evidence="1">
    <location>
        <begin position="235"/>
        <end position="275"/>
    </location>
</feature>
<feature type="transmembrane region" description="Helical" evidence="2">
    <location>
        <begin position="52"/>
        <end position="72"/>
    </location>
</feature>
<feature type="transmembrane region" description="Helical" evidence="2">
    <location>
        <begin position="84"/>
        <end position="111"/>
    </location>
</feature>
<keyword evidence="2" id="KW-1133">Transmembrane helix</keyword>
<dbReference type="InterPro" id="IPR047709">
    <property type="entry name" value="HpsJ-like"/>
</dbReference>
<gene>
    <name evidence="3" type="ORF">H6F41_10350</name>
</gene>
<accession>A0ABR7ZXM0</accession>
<dbReference type="NCBIfam" id="NF038305">
    <property type="entry name" value="HpsJ_fam"/>
    <property type="match status" value="1"/>
</dbReference>
<evidence type="ECO:0000313" key="4">
    <source>
        <dbReference type="Proteomes" id="UP000642094"/>
    </source>
</evidence>
<protein>
    <submittedName>
        <fullName evidence="3">Uncharacterized protein</fullName>
    </submittedName>
</protein>
<feature type="transmembrane region" description="Helical" evidence="2">
    <location>
        <begin position="12"/>
        <end position="32"/>
    </location>
</feature>
<dbReference type="Proteomes" id="UP000642094">
    <property type="component" value="Unassembled WGS sequence"/>
</dbReference>
<dbReference type="EMBL" id="JACJQB010000018">
    <property type="protein sequence ID" value="MBD2188545.1"/>
    <property type="molecule type" value="Genomic_DNA"/>
</dbReference>
<proteinExistence type="predicted"/>
<name>A0ABR7ZXM0_9CYAN</name>
<reference evidence="3 4" key="1">
    <citation type="journal article" date="2020" name="ISME J.">
        <title>Comparative genomics reveals insights into cyanobacterial evolution and habitat adaptation.</title>
        <authorList>
            <person name="Chen M.Y."/>
            <person name="Teng W.K."/>
            <person name="Zhao L."/>
            <person name="Hu C.X."/>
            <person name="Zhou Y.K."/>
            <person name="Han B.P."/>
            <person name="Song L.R."/>
            <person name="Shu W.S."/>
        </authorList>
    </citation>
    <scope>NUCLEOTIDE SEQUENCE [LARGE SCALE GENOMIC DNA]</scope>
    <source>
        <strain evidence="3 4">FACHB-723</strain>
    </source>
</reference>
<sequence>MSNSPSNSTEVITANLLRFAGYGLLLLTISNFADALIPPRFGQDPTWEFTALGKLVGTSPVPIIGLILVFYGESAARSAFGKKILKFLSWISLFLSILYVLMLLIGISAAIRINNNNNAQASLTLSQQVAQFNTAKENLKNTNDANLLRAAEFLERQSPNVPLDKSNPVLLRQQIETEIGRSEERIRSNIQDGQNRAFRQLIKQAGKWYFEAIVSAFILFGIWSQTKWARTAAVRRKKKGSKTPTSLGDIASAPTLTTNADNVENSDSPSEERPE</sequence>
<comment type="caution">
    <text evidence="3">The sequence shown here is derived from an EMBL/GenBank/DDBJ whole genome shotgun (WGS) entry which is preliminary data.</text>
</comment>
<dbReference type="RefSeq" id="WP_190403396.1">
    <property type="nucleotide sequence ID" value="NZ_JACJQB010000018.1"/>
</dbReference>
<keyword evidence="2" id="KW-0472">Membrane</keyword>
<keyword evidence="2" id="KW-0812">Transmembrane</keyword>
<organism evidence="3 4">
    <name type="scientific">Pseudanabaena mucicola FACHB-723</name>
    <dbReference type="NCBI Taxonomy" id="2692860"/>
    <lineage>
        <taxon>Bacteria</taxon>
        <taxon>Bacillati</taxon>
        <taxon>Cyanobacteriota</taxon>
        <taxon>Cyanophyceae</taxon>
        <taxon>Pseudanabaenales</taxon>
        <taxon>Pseudanabaenaceae</taxon>
        <taxon>Pseudanabaena</taxon>
    </lineage>
</organism>
<evidence type="ECO:0000256" key="1">
    <source>
        <dbReference type="SAM" id="MobiDB-lite"/>
    </source>
</evidence>
<evidence type="ECO:0000256" key="2">
    <source>
        <dbReference type="SAM" id="Phobius"/>
    </source>
</evidence>
<feature type="compositionally biased region" description="Polar residues" evidence="1">
    <location>
        <begin position="254"/>
        <end position="268"/>
    </location>
</feature>
<evidence type="ECO:0000313" key="3">
    <source>
        <dbReference type="EMBL" id="MBD2188545.1"/>
    </source>
</evidence>
<keyword evidence="4" id="KW-1185">Reference proteome</keyword>